<sequence length="329" mass="36867">MKYDVIIIGGGPIGLNCAIEAKKAGLSYVILEKGVLVNSLYNFPTNMTFFSTSNLLEIGGVPFIAHNDKPTRREALEYFRRVQDSWDLEVHLYTEVKSMDHNGEVYQVETTKGMYKASNVIVATGFYDTPRMLNIPGEDLKKVKHFYDDPHPYVDQKVLVIGAANSACDVALETYYKGADVTMAIRESEIYPKVKYWIRPNIENRIKEGSIKAYFNTSVTAIRPNEVVLQTADGQVVLENDFVLAMTGYMPNYQLFESLGIPVSTDEYRIPLHNEKTLETELSGVYVAGVINAGMQTSKLFIENTRVHSRLIVQSILSKKNSVVGVNLG</sequence>
<dbReference type="AlphaFoldDB" id="A0A150XGA9"/>
<dbReference type="NCBIfam" id="TIGR04018">
    <property type="entry name" value="Bthiol_YpdA"/>
    <property type="match status" value="1"/>
</dbReference>
<keyword evidence="2" id="KW-0560">Oxidoreductase</keyword>
<name>A0A150XGA9_9BACT</name>
<evidence type="ECO:0000256" key="1">
    <source>
        <dbReference type="ARBA" id="ARBA00022630"/>
    </source>
</evidence>
<dbReference type="PRINTS" id="PR00368">
    <property type="entry name" value="FADPNR"/>
</dbReference>
<dbReference type="InterPro" id="IPR050097">
    <property type="entry name" value="Ferredoxin-NADP_redctase_2"/>
</dbReference>
<dbReference type="EMBL" id="LRPC01000001">
    <property type="protein sequence ID" value="KYG77751.1"/>
    <property type="molecule type" value="Genomic_DNA"/>
</dbReference>
<keyword evidence="1" id="KW-0285">Flavoprotein</keyword>
<proteinExistence type="predicted"/>
<evidence type="ECO:0000313" key="3">
    <source>
        <dbReference type="EMBL" id="KYG77751.1"/>
    </source>
</evidence>
<evidence type="ECO:0000313" key="4">
    <source>
        <dbReference type="Proteomes" id="UP000075606"/>
    </source>
</evidence>
<dbReference type="InterPro" id="IPR023856">
    <property type="entry name" value="Bdr"/>
</dbReference>
<dbReference type="Proteomes" id="UP000075606">
    <property type="component" value="Unassembled WGS sequence"/>
</dbReference>
<dbReference type="PANTHER" id="PTHR48105">
    <property type="entry name" value="THIOREDOXIN REDUCTASE 1-RELATED-RELATED"/>
    <property type="match status" value="1"/>
</dbReference>
<dbReference type="STRING" id="333140.AWW68_03005"/>
<reference evidence="3 4" key="1">
    <citation type="submission" date="2016-01" db="EMBL/GenBank/DDBJ databases">
        <title>Genome sequencing of Roseivirga spongicola UST030701-084.</title>
        <authorList>
            <person name="Selvaratnam C."/>
            <person name="Thevarajoo S."/>
            <person name="Goh K.M."/>
            <person name="Ee R."/>
            <person name="Chan K.-G."/>
            <person name="Chong C.S."/>
        </authorList>
    </citation>
    <scope>NUCLEOTIDE SEQUENCE [LARGE SCALE GENOMIC DNA]</scope>
    <source>
        <strain evidence="3 4">UST030701-084</strain>
    </source>
</reference>
<evidence type="ECO:0000256" key="2">
    <source>
        <dbReference type="ARBA" id="ARBA00023002"/>
    </source>
</evidence>
<gene>
    <name evidence="3" type="ORF">AWW68_03005</name>
</gene>
<dbReference type="Gene3D" id="3.50.50.60">
    <property type="entry name" value="FAD/NAD(P)-binding domain"/>
    <property type="match status" value="1"/>
</dbReference>
<comment type="caution">
    <text evidence="3">The sequence shown here is derived from an EMBL/GenBank/DDBJ whole genome shotgun (WGS) entry which is preliminary data.</text>
</comment>
<organism evidence="3 4">
    <name type="scientific">Roseivirga spongicola</name>
    <dbReference type="NCBI Taxonomy" id="333140"/>
    <lineage>
        <taxon>Bacteria</taxon>
        <taxon>Pseudomonadati</taxon>
        <taxon>Bacteroidota</taxon>
        <taxon>Cytophagia</taxon>
        <taxon>Cytophagales</taxon>
        <taxon>Roseivirgaceae</taxon>
        <taxon>Roseivirga</taxon>
    </lineage>
</organism>
<dbReference type="SUPFAM" id="SSF51905">
    <property type="entry name" value="FAD/NAD(P)-binding domain"/>
    <property type="match status" value="1"/>
</dbReference>
<dbReference type="Pfam" id="PF13738">
    <property type="entry name" value="Pyr_redox_3"/>
    <property type="match status" value="1"/>
</dbReference>
<dbReference type="GO" id="GO:0016491">
    <property type="term" value="F:oxidoreductase activity"/>
    <property type="evidence" value="ECO:0007669"/>
    <property type="project" value="UniProtKB-KW"/>
</dbReference>
<accession>A0A150XGA9</accession>
<dbReference type="InterPro" id="IPR036188">
    <property type="entry name" value="FAD/NAD-bd_sf"/>
</dbReference>
<dbReference type="RefSeq" id="WP_068216425.1">
    <property type="nucleotide sequence ID" value="NZ_CP139724.1"/>
</dbReference>
<keyword evidence="4" id="KW-1185">Reference proteome</keyword>
<protein>
    <submittedName>
        <fullName evidence="3">Uncharacterized protein</fullName>
    </submittedName>
</protein>
<dbReference type="OrthoDB" id="9778740at2"/>
<dbReference type="PRINTS" id="PR00469">
    <property type="entry name" value="PNDRDTASEII"/>
</dbReference>